<name>A0A0F9UKA4_9ZZZZ</name>
<evidence type="ECO:0000313" key="1">
    <source>
        <dbReference type="EMBL" id="KKN93690.1"/>
    </source>
</evidence>
<sequence>MDEKVPLPTKVEDMPVVDKLIISLSLKYTQATQSEKERLQKALTVAINKVLEQDLYKIVETWQID</sequence>
<organism evidence="1">
    <name type="scientific">marine sediment metagenome</name>
    <dbReference type="NCBI Taxonomy" id="412755"/>
    <lineage>
        <taxon>unclassified sequences</taxon>
        <taxon>metagenomes</taxon>
        <taxon>ecological metagenomes</taxon>
    </lineage>
</organism>
<dbReference type="EMBL" id="LAZR01000084">
    <property type="protein sequence ID" value="KKN93690.1"/>
    <property type="molecule type" value="Genomic_DNA"/>
</dbReference>
<proteinExistence type="predicted"/>
<dbReference type="AlphaFoldDB" id="A0A0F9UKA4"/>
<accession>A0A0F9UKA4</accession>
<protein>
    <submittedName>
        <fullName evidence="1">Uncharacterized protein</fullName>
    </submittedName>
</protein>
<reference evidence="1" key="1">
    <citation type="journal article" date="2015" name="Nature">
        <title>Complex archaea that bridge the gap between prokaryotes and eukaryotes.</title>
        <authorList>
            <person name="Spang A."/>
            <person name="Saw J.H."/>
            <person name="Jorgensen S.L."/>
            <person name="Zaremba-Niedzwiedzka K."/>
            <person name="Martijn J."/>
            <person name="Lind A.E."/>
            <person name="van Eijk R."/>
            <person name="Schleper C."/>
            <person name="Guy L."/>
            <person name="Ettema T.J."/>
        </authorList>
    </citation>
    <scope>NUCLEOTIDE SEQUENCE</scope>
</reference>
<gene>
    <name evidence="1" type="ORF">LCGC14_0195230</name>
</gene>
<comment type="caution">
    <text evidence="1">The sequence shown here is derived from an EMBL/GenBank/DDBJ whole genome shotgun (WGS) entry which is preliminary data.</text>
</comment>